<dbReference type="Pfam" id="PF03559">
    <property type="entry name" value="Hexose_dehydrat"/>
    <property type="match status" value="2"/>
</dbReference>
<dbReference type="EMBL" id="VFPP01000001">
    <property type="protein sequence ID" value="TQM77842.1"/>
    <property type="molecule type" value="Genomic_DNA"/>
</dbReference>
<evidence type="ECO:0000313" key="2">
    <source>
        <dbReference type="EMBL" id="TQM77842.1"/>
    </source>
</evidence>
<organism evidence="2 3">
    <name type="scientific">Saccharothrix saharensis</name>
    <dbReference type="NCBI Taxonomy" id="571190"/>
    <lineage>
        <taxon>Bacteria</taxon>
        <taxon>Bacillati</taxon>
        <taxon>Actinomycetota</taxon>
        <taxon>Actinomycetes</taxon>
        <taxon>Pseudonocardiales</taxon>
        <taxon>Pseudonocardiaceae</taxon>
        <taxon>Saccharothrix</taxon>
    </lineage>
</organism>
<feature type="domain" description="dTDP-4-dehydro-6-deoxy-alpha-D-glucopyranose 2,3-dehydratase" evidence="1">
    <location>
        <begin position="267"/>
        <end position="465"/>
    </location>
</feature>
<sequence length="476" mass="53044">MRTLDNPNTSDRLARSALARDEAVLDLDSYLAARAEAATSMYTNVERVPLSALSDWYTDDATGSIRHVSGKFFSIHGVDVRIPNALVPHWDQPIILQPEVGILGILVKEINGVLHCLMQLKAEPGNYSGIQISPTVQATRSNYTRVHGGNAIPYLRYFMDRARHRVVADVRQSEQGSWFLRKRNRNMVIEVTEDVEVVDGFHWLTIAQVNDLLGMDDMINMDTRSVLSCLPFIDMNAPGPLLGYDGFTRSQISSWTGEGAGLHSIGDLLSWITEQRAATEVTVEPMPLHRMTEWRYDGDVVSHLSARFFDVIGLLVEARGREVGRWNQPMLAARGIGLVAFLVTRVEGVLHVLVHAKAEPGIFDVAELAPTVQCVPENHADSPPASRPPFLDVVLAADPGRIKFDTIQSEEGGRFFHTRTRHVIVETDELHDHPDFRWMTPHQLTTLLQHSHYVNIQCRSLLACLRALASSTEGGA</sequence>
<evidence type="ECO:0000313" key="3">
    <source>
        <dbReference type="Proteomes" id="UP000316628"/>
    </source>
</evidence>
<dbReference type="Proteomes" id="UP000316628">
    <property type="component" value="Unassembled WGS sequence"/>
</dbReference>
<dbReference type="Gene3D" id="3.90.79.40">
    <property type="entry name" value="EvaA sugar 2,3-dehydratase subunit"/>
    <property type="match status" value="2"/>
</dbReference>
<accession>A0A543J4W1</accession>
<keyword evidence="3" id="KW-1185">Reference proteome</keyword>
<evidence type="ECO:0000259" key="1">
    <source>
        <dbReference type="Pfam" id="PF03559"/>
    </source>
</evidence>
<protein>
    <submittedName>
        <fullName evidence="2">Oxidase EvaA</fullName>
    </submittedName>
</protein>
<feature type="domain" description="dTDP-4-dehydro-6-deoxy-alpha-D-glucopyranose 2,3-dehydratase" evidence="1">
    <location>
        <begin position="36"/>
        <end position="230"/>
    </location>
</feature>
<proteinExistence type="predicted"/>
<dbReference type="GO" id="GO:0016829">
    <property type="term" value="F:lyase activity"/>
    <property type="evidence" value="ECO:0007669"/>
    <property type="project" value="InterPro"/>
</dbReference>
<dbReference type="AlphaFoldDB" id="A0A543J4W1"/>
<gene>
    <name evidence="2" type="ORF">FHX81_0087</name>
</gene>
<dbReference type="OrthoDB" id="9814961at2"/>
<dbReference type="InterPro" id="IPR005212">
    <property type="entry name" value="EvaA-like"/>
</dbReference>
<comment type="caution">
    <text evidence="2">The sequence shown here is derived from an EMBL/GenBank/DDBJ whole genome shotgun (WGS) entry which is preliminary data.</text>
</comment>
<reference evidence="2 3" key="1">
    <citation type="submission" date="2019-06" db="EMBL/GenBank/DDBJ databases">
        <title>Sequencing the genomes of 1000 actinobacteria strains.</title>
        <authorList>
            <person name="Klenk H.-P."/>
        </authorList>
    </citation>
    <scope>NUCLEOTIDE SEQUENCE [LARGE SCALE GENOMIC DNA]</scope>
    <source>
        <strain evidence="2 3">DSM 45456</strain>
    </source>
</reference>
<dbReference type="InterPro" id="IPR038153">
    <property type="entry name" value="EvaA-like_sf"/>
</dbReference>
<name>A0A543J4W1_9PSEU</name>
<dbReference type="RefSeq" id="WP_141974673.1">
    <property type="nucleotide sequence ID" value="NZ_VFPP01000001.1"/>
</dbReference>